<accession>A0ABD6AB84</accession>
<protein>
    <submittedName>
        <fullName evidence="1">Ester cyclase</fullName>
    </submittedName>
</protein>
<organism evidence="1 2">
    <name type="scientific">Halomarina halobia</name>
    <dbReference type="NCBI Taxonomy" id="3033386"/>
    <lineage>
        <taxon>Archaea</taxon>
        <taxon>Methanobacteriati</taxon>
        <taxon>Methanobacteriota</taxon>
        <taxon>Stenosarchaea group</taxon>
        <taxon>Halobacteria</taxon>
        <taxon>Halobacteriales</taxon>
        <taxon>Natronomonadaceae</taxon>
        <taxon>Halomarina</taxon>
    </lineage>
</organism>
<dbReference type="PANTHER" id="PTHR38436:SF1">
    <property type="entry name" value="ESTER CYCLASE"/>
    <property type="match status" value="1"/>
</dbReference>
<dbReference type="Proteomes" id="UP001596547">
    <property type="component" value="Unassembled WGS sequence"/>
</dbReference>
<sequence length="143" mass="16236">MAVTTRDNIDIVRREIEEVWNGDDRDAIPDFVTEGFVYHNPMVDEEIRGPGGYRHLIEEYREAVRDFEMTVEEMFGDGDRVATRFTTRGTVEGELRGVEASGERIEVTGVVVDHLSDGKIAERWVHDDALGMLEQLGAIPDNR</sequence>
<comment type="caution">
    <text evidence="1">The sequence shown here is derived from an EMBL/GenBank/DDBJ whole genome shotgun (WGS) entry which is preliminary data.</text>
</comment>
<keyword evidence="2" id="KW-1185">Reference proteome</keyword>
<dbReference type="AlphaFoldDB" id="A0ABD6AB84"/>
<gene>
    <name evidence="1" type="ORF">ACFQPE_12865</name>
</gene>
<dbReference type="RefSeq" id="WP_276303086.1">
    <property type="nucleotide sequence ID" value="NZ_CP119992.1"/>
</dbReference>
<evidence type="ECO:0000313" key="1">
    <source>
        <dbReference type="EMBL" id="MFC7317670.1"/>
    </source>
</evidence>
<dbReference type="EMBL" id="JBHTBF010000002">
    <property type="protein sequence ID" value="MFC7317670.1"/>
    <property type="molecule type" value="Genomic_DNA"/>
</dbReference>
<dbReference type="InterPro" id="IPR009959">
    <property type="entry name" value="Cyclase_SnoaL-like"/>
</dbReference>
<name>A0ABD6AB84_9EURY</name>
<proteinExistence type="predicted"/>
<dbReference type="InterPro" id="IPR032710">
    <property type="entry name" value="NTF2-like_dom_sf"/>
</dbReference>
<evidence type="ECO:0000313" key="2">
    <source>
        <dbReference type="Proteomes" id="UP001596547"/>
    </source>
</evidence>
<reference evidence="1 2" key="1">
    <citation type="journal article" date="2019" name="Int. J. Syst. Evol. Microbiol.">
        <title>The Global Catalogue of Microorganisms (GCM) 10K type strain sequencing project: providing services to taxonomists for standard genome sequencing and annotation.</title>
        <authorList>
            <consortium name="The Broad Institute Genomics Platform"/>
            <consortium name="The Broad Institute Genome Sequencing Center for Infectious Disease"/>
            <person name="Wu L."/>
            <person name="Ma J."/>
        </authorList>
    </citation>
    <scope>NUCLEOTIDE SEQUENCE [LARGE SCALE GENOMIC DNA]</scope>
    <source>
        <strain evidence="1 2">PSR21</strain>
    </source>
</reference>
<dbReference type="Gene3D" id="3.10.450.50">
    <property type="match status" value="1"/>
</dbReference>
<dbReference type="GeneID" id="79315649"/>
<dbReference type="Pfam" id="PF07366">
    <property type="entry name" value="SnoaL"/>
    <property type="match status" value="1"/>
</dbReference>
<dbReference type="PANTHER" id="PTHR38436">
    <property type="entry name" value="POLYKETIDE CYCLASE SNOAL-LIKE DOMAIN"/>
    <property type="match status" value="1"/>
</dbReference>
<dbReference type="SUPFAM" id="SSF54427">
    <property type="entry name" value="NTF2-like"/>
    <property type="match status" value="1"/>
</dbReference>